<gene>
    <name evidence="1" type="ORF">ASPBRDRAFT_661978</name>
</gene>
<protein>
    <recommendedName>
        <fullName evidence="3">SnoaL-like domain-containing protein</fullName>
    </recommendedName>
</protein>
<evidence type="ECO:0008006" key="3">
    <source>
        <dbReference type="Google" id="ProtNLM"/>
    </source>
</evidence>
<evidence type="ECO:0000313" key="1">
    <source>
        <dbReference type="EMBL" id="OJJ67222.1"/>
    </source>
</evidence>
<evidence type="ECO:0000313" key="2">
    <source>
        <dbReference type="Proteomes" id="UP000184499"/>
    </source>
</evidence>
<keyword evidence="2" id="KW-1185">Reference proteome</keyword>
<dbReference type="EMBL" id="KV878695">
    <property type="protein sequence ID" value="OJJ67222.1"/>
    <property type="molecule type" value="Genomic_DNA"/>
</dbReference>
<dbReference type="Proteomes" id="UP000184499">
    <property type="component" value="Unassembled WGS sequence"/>
</dbReference>
<proteinExistence type="predicted"/>
<dbReference type="InterPro" id="IPR032710">
    <property type="entry name" value="NTF2-like_dom_sf"/>
</dbReference>
<organism evidence="1 2">
    <name type="scientific">Aspergillus brasiliensis (strain CBS 101740 / IMI 381727 / IBT 21946)</name>
    <dbReference type="NCBI Taxonomy" id="767769"/>
    <lineage>
        <taxon>Eukaryota</taxon>
        <taxon>Fungi</taxon>
        <taxon>Dikarya</taxon>
        <taxon>Ascomycota</taxon>
        <taxon>Pezizomycotina</taxon>
        <taxon>Eurotiomycetes</taxon>
        <taxon>Eurotiomycetidae</taxon>
        <taxon>Eurotiales</taxon>
        <taxon>Aspergillaceae</taxon>
        <taxon>Aspergillus</taxon>
        <taxon>Aspergillus subgen. Circumdati</taxon>
    </lineage>
</organism>
<dbReference type="Gene3D" id="3.10.450.50">
    <property type="match status" value="2"/>
</dbReference>
<name>A0A1L9U6G6_ASPBC</name>
<dbReference type="OrthoDB" id="10264449at2759"/>
<dbReference type="PANTHER" id="PTHR39401">
    <property type="entry name" value="SNOAL-LIKE DOMAIN-CONTAINING PROTEIN"/>
    <property type="match status" value="1"/>
</dbReference>
<dbReference type="VEuPathDB" id="FungiDB:ASPBRDRAFT_661978"/>
<dbReference type="GeneID" id="93581169"/>
<dbReference type="PANTHER" id="PTHR39401:SF1">
    <property type="entry name" value="SNOAL-LIKE DOMAIN-CONTAINING PROTEIN"/>
    <property type="match status" value="1"/>
</dbReference>
<reference evidence="2" key="1">
    <citation type="journal article" date="2017" name="Genome Biol.">
        <title>Comparative genomics reveals high biological diversity and specific adaptations in the industrially and medically important fungal genus Aspergillus.</title>
        <authorList>
            <person name="de Vries R.P."/>
            <person name="Riley R."/>
            <person name="Wiebenga A."/>
            <person name="Aguilar-Osorio G."/>
            <person name="Amillis S."/>
            <person name="Uchima C.A."/>
            <person name="Anderluh G."/>
            <person name="Asadollahi M."/>
            <person name="Askin M."/>
            <person name="Barry K."/>
            <person name="Battaglia E."/>
            <person name="Bayram O."/>
            <person name="Benocci T."/>
            <person name="Braus-Stromeyer S.A."/>
            <person name="Caldana C."/>
            <person name="Canovas D."/>
            <person name="Cerqueira G.C."/>
            <person name="Chen F."/>
            <person name="Chen W."/>
            <person name="Choi C."/>
            <person name="Clum A."/>
            <person name="Dos Santos R.A."/>
            <person name="Damasio A.R."/>
            <person name="Diallinas G."/>
            <person name="Emri T."/>
            <person name="Fekete E."/>
            <person name="Flipphi M."/>
            <person name="Freyberg S."/>
            <person name="Gallo A."/>
            <person name="Gournas C."/>
            <person name="Habgood R."/>
            <person name="Hainaut M."/>
            <person name="Harispe M.L."/>
            <person name="Henrissat B."/>
            <person name="Hilden K.S."/>
            <person name="Hope R."/>
            <person name="Hossain A."/>
            <person name="Karabika E."/>
            <person name="Karaffa L."/>
            <person name="Karanyi Z."/>
            <person name="Krasevec N."/>
            <person name="Kuo A."/>
            <person name="Kusch H."/>
            <person name="LaButti K."/>
            <person name="Lagendijk E.L."/>
            <person name="Lapidus A."/>
            <person name="Levasseur A."/>
            <person name="Lindquist E."/>
            <person name="Lipzen A."/>
            <person name="Logrieco A.F."/>
            <person name="MacCabe A."/>
            <person name="Maekelae M.R."/>
            <person name="Malavazi I."/>
            <person name="Melin P."/>
            <person name="Meyer V."/>
            <person name="Mielnichuk N."/>
            <person name="Miskei M."/>
            <person name="Molnar A.P."/>
            <person name="Mule G."/>
            <person name="Ngan C.Y."/>
            <person name="Orejas M."/>
            <person name="Orosz E."/>
            <person name="Ouedraogo J.P."/>
            <person name="Overkamp K.M."/>
            <person name="Park H.-S."/>
            <person name="Perrone G."/>
            <person name="Piumi F."/>
            <person name="Punt P.J."/>
            <person name="Ram A.F."/>
            <person name="Ramon A."/>
            <person name="Rauscher S."/>
            <person name="Record E."/>
            <person name="Riano-Pachon D.M."/>
            <person name="Robert V."/>
            <person name="Roehrig J."/>
            <person name="Ruller R."/>
            <person name="Salamov A."/>
            <person name="Salih N.S."/>
            <person name="Samson R.A."/>
            <person name="Sandor E."/>
            <person name="Sanguinetti M."/>
            <person name="Schuetze T."/>
            <person name="Sepcic K."/>
            <person name="Shelest E."/>
            <person name="Sherlock G."/>
            <person name="Sophianopoulou V."/>
            <person name="Squina F.M."/>
            <person name="Sun H."/>
            <person name="Susca A."/>
            <person name="Todd R.B."/>
            <person name="Tsang A."/>
            <person name="Unkles S.E."/>
            <person name="van de Wiele N."/>
            <person name="van Rossen-Uffink D."/>
            <person name="Oliveira J.V."/>
            <person name="Vesth T.C."/>
            <person name="Visser J."/>
            <person name="Yu J.-H."/>
            <person name="Zhou M."/>
            <person name="Andersen M.R."/>
            <person name="Archer D.B."/>
            <person name="Baker S.E."/>
            <person name="Benoit I."/>
            <person name="Brakhage A.A."/>
            <person name="Braus G.H."/>
            <person name="Fischer R."/>
            <person name="Frisvad J.C."/>
            <person name="Goldman G.H."/>
            <person name="Houbraken J."/>
            <person name="Oakley B."/>
            <person name="Pocsi I."/>
            <person name="Scazzocchio C."/>
            <person name="Seiboth B."/>
            <person name="vanKuyk P.A."/>
            <person name="Wortman J."/>
            <person name="Dyer P.S."/>
            <person name="Grigoriev I.V."/>
        </authorList>
    </citation>
    <scope>NUCLEOTIDE SEQUENCE [LARGE SCALE GENOMIC DNA]</scope>
    <source>
        <strain evidence="2">CBS 101740 / IMI 381727 / IBT 21946</strain>
    </source>
</reference>
<dbReference type="AlphaFoldDB" id="A0A1L9U6G6"/>
<dbReference type="STRING" id="767769.A0A1L9U6G6"/>
<dbReference type="RefSeq" id="XP_067474471.1">
    <property type="nucleotide sequence ID" value="XM_067628681.1"/>
</dbReference>
<dbReference type="SUPFAM" id="SSF54427">
    <property type="entry name" value="NTF2-like"/>
    <property type="match status" value="2"/>
</dbReference>
<dbReference type="OMA" id="HWEITGQ"/>
<sequence>MPHLTQNEILAIFGELSKVPHGYYSFFNHVDDHVHWEITGQSALSGVWRSKREFMDNAWLPIVRLIADPGLILIIASPDSITSNEEGWVSIELKTKDTRTKLGNRLYSQHYCWHCKFNSTKKIVQMRCFFDTSLAETVLLDEKQTAGPDYPLIPFNPAFKRFLKQFYLLSDLPSTHEKYIQCFTPDATVLMGGREIRGRQGISAPRQAIWASTKRCTHHIKQVLPYGPNSNVAMVEGSVQSVLKDGSVTKVDFAARCHFVMRDRVYLSRYQVYMASNTARKPKAKL</sequence>
<accession>A0A1L9U6G6</accession>